<keyword evidence="8" id="KW-1185">Reference proteome</keyword>
<gene>
    <name evidence="7" type="ORF">C7I55_15240</name>
</gene>
<dbReference type="AlphaFoldDB" id="A0A2P7QPK1"/>
<evidence type="ECO:0000256" key="1">
    <source>
        <dbReference type="ARBA" id="ARBA00022448"/>
    </source>
</evidence>
<evidence type="ECO:0000313" key="7">
    <source>
        <dbReference type="EMBL" id="PSJ39903.1"/>
    </source>
</evidence>
<evidence type="ECO:0000256" key="3">
    <source>
        <dbReference type="ARBA" id="ARBA00022840"/>
    </source>
</evidence>
<comment type="caution">
    <text evidence="7">The sequence shown here is derived from an EMBL/GenBank/DDBJ whole genome shotgun (WGS) entry which is preliminary data.</text>
</comment>
<dbReference type="GO" id="GO:0005524">
    <property type="term" value="F:ATP binding"/>
    <property type="evidence" value="ECO:0007669"/>
    <property type="project" value="UniProtKB-KW"/>
</dbReference>
<dbReference type="InterPro" id="IPR003439">
    <property type="entry name" value="ABC_transporter-like_ATP-bd"/>
</dbReference>
<dbReference type="GO" id="GO:0016887">
    <property type="term" value="F:ATP hydrolysis activity"/>
    <property type="evidence" value="ECO:0007669"/>
    <property type="project" value="InterPro"/>
</dbReference>
<dbReference type="CDD" id="cd03214">
    <property type="entry name" value="ABC_Iron-Siderophores_B12_Hemin"/>
    <property type="match status" value="1"/>
</dbReference>
<evidence type="ECO:0000259" key="6">
    <source>
        <dbReference type="PROSITE" id="PS50893"/>
    </source>
</evidence>
<dbReference type="Proteomes" id="UP000241167">
    <property type="component" value="Unassembled WGS sequence"/>
</dbReference>
<accession>A0A2P7QPK1</accession>
<name>A0A2P7QPK1_9SPHN</name>
<organism evidence="7 8">
    <name type="scientific">Allosphingosinicella deserti</name>
    <dbReference type="NCBI Taxonomy" id="2116704"/>
    <lineage>
        <taxon>Bacteria</taxon>
        <taxon>Pseudomonadati</taxon>
        <taxon>Pseudomonadota</taxon>
        <taxon>Alphaproteobacteria</taxon>
        <taxon>Sphingomonadales</taxon>
        <taxon>Sphingomonadaceae</taxon>
        <taxon>Allosphingosinicella</taxon>
    </lineage>
</organism>
<protein>
    <recommendedName>
        <fullName evidence="6">ABC transporter domain-containing protein</fullName>
    </recommendedName>
</protein>
<keyword evidence="2" id="KW-0547">Nucleotide-binding</keyword>
<dbReference type="PROSITE" id="PS50893">
    <property type="entry name" value="ABC_TRANSPORTER_2"/>
    <property type="match status" value="1"/>
</dbReference>
<feature type="domain" description="ABC transporter" evidence="6">
    <location>
        <begin position="1"/>
        <end position="229"/>
    </location>
</feature>
<dbReference type="PANTHER" id="PTHR42794:SF1">
    <property type="entry name" value="HEMIN IMPORT ATP-BINDING PROTEIN HMUV"/>
    <property type="match status" value="1"/>
</dbReference>
<evidence type="ECO:0000313" key="8">
    <source>
        <dbReference type="Proteomes" id="UP000241167"/>
    </source>
</evidence>
<dbReference type="InterPro" id="IPR027417">
    <property type="entry name" value="P-loop_NTPase"/>
</dbReference>
<keyword evidence="3" id="KW-0067">ATP-binding</keyword>
<proteinExistence type="predicted"/>
<keyword evidence="1" id="KW-0813">Transport</keyword>
<dbReference type="PANTHER" id="PTHR42794">
    <property type="entry name" value="HEMIN IMPORT ATP-BINDING PROTEIN HMUV"/>
    <property type="match status" value="1"/>
</dbReference>
<dbReference type="Gene3D" id="3.40.50.300">
    <property type="entry name" value="P-loop containing nucleotide triphosphate hydrolases"/>
    <property type="match status" value="1"/>
</dbReference>
<comment type="function">
    <text evidence="5">Part of the ABC transporter complex HmuTUV involved in hemin import. Responsible for energy coupling to the transport system.</text>
</comment>
<evidence type="ECO:0000256" key="2">
    <source>
        <dbReference type="ARBA" id="ARBA00022741"/>
    </source>
</evidence>
<dbReference type="SUPFAM" id="SSF52540">
    <property type="entry name" value="P-loop containing nucleoside triphosphate hydrolases"/>
    <property type="match status" value="1"/>
</dbReference>
<keyword evidence="4" id="KW-1278">Translocase</keyword>
<dbReference type="SMART" id="SM00382">
    <property type="entry name" value="AAA"/>
    <property type="match status" value="1"/>
</dbReference>
<sequence length="243" mass="26026">MEPQPMTMLLEAAALAMPRRLDPTDLMVETPGLVCLVGPNGSGKTSLLHALAGIGSPLGSVRIDGKDARRAGPAERRRLFAYLPANRDIAWPLTVRDVAGLGLGDYARAVDEALTTLELSAFADRRVDRLSTGERSRVLLARALAARPKLLLLDEPIANLDPLWQLRLMDILKAEAASGRAAIVALHDLDLAARYADRLIVMKNGQIIADGHPRALVAGPVIPAVFGIEHSEAGWSPAPHRTA</sequence>
<evidence type="ECO:0000256" key="5">
    <source>
        <dbReference type="ARBA" id="ARBA00037066"/>
    </source>
</evidence>
<reference evidence="7 8" key="1">
    <citation type="submission" date="2018-03" db="EMBL/GenBank/DDBJ databases">
        <title>The draft genome of Sphingosinicella sp. GL-C-18.</title>
        <authorList>
            <person name="Liu L."/>
            <person name="Li L."/>
            <person name="Liang L."/>
            <person name="Zhang X."/>
            <person name="Wang T."/>
        </authorList>
    </citation>
    <scope>NUCLEOTIDE SEQUENCE [LARGE SCALE GENOMIC DNA]</scope>
    <source>
        <strain evidence="7 8">GL-C-18</strain>
    </source>
</reference>
<dbReference type="InterPro" id="IPR003593">
    <property type="entry name" value="AAA+_ATPase"/>
</dbReference>
<dbReference type="Pfam" id="PF00005">
    <property type="entry name" value="ABC_tran"/>
    <property type="match status" value="1"/>
</dbReference>
<evidence type="ECO:0000256" key="4">
    <source>
        <dbReference type="ARBA" id="ARBA00022967"/>
    </source>
</evidence>
<dbReference type="EMBL" id="PXYI01000004">
    <property type="protein sequence ID" value="PSJ39903.1"/>
    <property type="molecule type" value="Genomic_DNA"/>
</dbReference>